<dbReference type="Gene3D" id="3.10.100.10">
    <property type="entry name" value="Mannose-Binding Protein A, subunit A"/>
    <property type="match status" value="1"/>
</dbReference>
<dbReference type="PROSITE" id="PS50041">
    <property type="entry name" value="C_TYPE_LECTIN_2"/>
    <property type="match status" value="1"/>
</dbReference>
<dbReference type="AlphaFoldDB" id="A0A8K0NV74"/>
<dbReference type="InterPro" id="IPR016186">
    <property type="entry name" value="C-type_lectin-like/link_sf"/>
</dbReference>
<dbReference type="Proteomes" id="UP000792457">
    <property type="component" value="Unassembled WGS sequence"/>
</dbReference>
<name>A0A8K0NV74_LADFU</name>
<dbReference type="EMBL" id="KZ308152">
    <property type="protein sequence ID" value="KAG8223053.1"/>
    <property type="molecule type" value="Genomic_DNA"/>
</dbReference>
<comment type="caution">
    <text evidence="2">The sequence shown here is derived from an EMBL/GenBank/DDBJ whole genome shotgun (WGS) entry which is preliminary data.</text>
</comment>
<dbReference type="InterPro" id="IPR050111">
    <property type="entry name" value="C-type_lectin/snaclec_domain"/>
</dbReference>
<proteinExistence type="predicted"/>
<feature type="domain" description="C-type lectin" evidence="1">
    <location>
        <begin position="41"/>
        <end position="167"/>
    </location>
</feature>
<reference evidence="2" key="2">
    <citation type="submission" date="2017-10" db="EMBL/GenBank/DDBJ databases">
        <title>Ladona fulva Genome sequencing and assembly.</title>
        <authorList>
            <person name="Murali S."/>
            <person name="Richards S."/>
            <person name="Bandaranaike D."/>
            <person name="Bellair M."/>
            <person name="Blankenburg K."/>
            <person name="Chao H."/>
            <person name="Dinh H."/>
            <person name="Doddapaneni H."/>
            <person name="Dugan-Rocha S."/>
            <person name="Elkadiri S."/>
            <person name="Gnanaolivu R."/>
            <person name="Hernandez B."/>
            <person name="Skinner E."/>
            <person name="Javaid M."/>
            <person name="Lee S."/>
            <person name="Li M."/>
            <person name="Ming W."/>
            <person name="Munidasa M."/>
            <person name="Muniz J."/>
            <person name="Nguyen L."/>
            <person name="Hughes D."/>
            <person name="Osuji N."/>
            <person name="Pu L.-L."/>
            <person name="Puazo M."/>
            <person name="Qu C."/>
            <person name="Quiroz J."/>
            <person name="Raj R."/>
            <person name="Weissenberger G."/>
            <person name="Xin Y."/>
            <person name="Zou X."/>
            <person name="Han Y."/>
            <person name="Worley K."/>
            <person name="Muzny D."/>
            <person name="Gibbs R."/>
        </authorList>
    </citation>
    <scope>NUCLEOTIDE SEQUENCE</scope>
    <source>
        <strain evidence="2">Sampled in the wild</strain>
    </source>
</reference>
<dbReference type="OrthoDB" id="7357196at2759"/>
<protein>
    <recommendedName>
        <fullName evidence="1">C-type lectin domain-containing protein</fullName>
    </recommendedName>
</protein>
<evidence type="ECO:0000259" key="1">
    <source>
        <dbReference type="PROSITE" id="PS50041"/>
    </source>
</evidence>
<dbReference type="SUPFAM" id="SSF56436">
    <property type="entry name" value="C-type lectin-like"/>
    <property type="match status" value="1"/>
</dbReference>
<dbReference type="InterPro" id="IPR016187">
    <property type="entry name" value="CTDL_fold"/>
</dbReference>
<dbReference type="InterPro" id="IPR001304">
    <property type="entry name" value="C-type_lectin-like"/>
</dbReference>
<dbReference type="PANTHER" id="PTHR22803">
    <property type="entry name" value="MANNOSE, PHOSPHOLIPASE, LECTIN RECEPTOR RELATED"/>
    <property type="match status" value="1"/>
</dbReference>
<gene>
    <name evidence="2" type="ORF">J437_LFUL002001</name>
</gene>
<accession>A0A8K0NV74</accession>
<sequence>MIKNWKVNLKQRTASHGDSHSLHLLGSMIVPPPKPNDYELFQGVGYYKFHHSKRVTFNEAQSICAKECGHLAIINSDEESNVLKIIYDRYVTSGGDLAFIGFYDRNEAQGFREFVTIFGQPLNETGFMRWRGNDPNNGGGIEFCGCVFPDGLIGDVSCEVKASFFCEYDLSWHHPLPL</sequence>
<organism evidence="2 3">
    <name type="scientific">Ladona fulva</name>
    <name type="common">Scarce chaser dragonfly</name>
    <name type="synonym">Libellula fulva</name>
    <dbReference type="NCBI Taxonomy" id="123851"/>
    <lineage>
        <taxon>Eukaryota</taxon>
        <taxon>Metazoa</taxon>
        <taxon>Ecdysozoa</taxon>
        <taxon>Arthropoda</taxon>
        <taxon>Hexapoda</taxon>
        <taxon>Insecta</taxon>
        <taxon>Pterygota</taxon>
        <taxon>Palaeoptera</taxon>
        <taxon>Odonata</taxon>
        <taxon>Epiprocta</taxon>
        <taxon>Anisoptera</taxon>
        <taxon>Libelluloidea</taxon>
        <taxon>Libellulidae</taxon>
        <taxon>Ladona</taxon>
    </lineage>
</organism>
<evidence type="ECO:0000313" key="2">
    <source>
        <dbReference type="EMBL" id="KAG8223053.1"/>
    </source>
</evidence>
<dbReference type="Pfam" id="PF00059">
    <property type="entry name" value="Lectin_C"/>
    <property type="match status" value="1"/>
</dbReference>
<evidence type="ECO:0000313" key="3">
    <source>
        <dbReference type="Proteomes" id="UP000792457"/>
    </source>
</evidence>
<keyword evidence="3" id="KW-1185">Reference proteome</keyword>
<reference evidence="2" key="1">
    <citation type="submission" date="2013-04" db="EMBL/GenBank/DDBJ databases">
        <authorList>
            <person name="Qu J."/>
            <person name="Murali S.C."/>
            <person name="Bandaranaike D."/>
            <person name="Bellair M."/>
            <person name="Blankenburg K."/>
            <person name="Chao H."/>
            <person name="Dinh H."/>
            <person name="Doddapaneni H."/>
            <person name="Downs B."/>
            <person name="Dugan-Rocha S."/>
            <person name="Elkadiri S."/>
            <person name="Gnanaolivu R.D."/>
            <person name="Hernandez B."/>
            <person name="Javaid M."/>
            <person name="Jayaseelan J.C."/>
            <person name="Lee S."/>
            <person name="Li M."/>
            <person name="Ming W."/>
            <person name="Munidasa M."/>
            <person name="Muniz J."/>
            <person name="Nguyen L."/>
            <person name="Ongeri F."/>
            <person name="Osuji N."/>
            <person name="Pu L.-L."/>
            <person name="Puazo M."/>
            <person name="Qu C."/>
            <person name="Quiroz J."/>
            <person name="Raj R."/>
            <person name="Weissenberger G."/>
            <person name="Xin Y."/>
            <person name="Zou X."/>
            <person name="Han Y."/>
            <person name="Richards S."/>
            <person name="Worley K."/>
            <person name="Muzny D."/>
            <person name="Gibbs R."/>
        </authorList>
    </citation>
    <scope>NUCLEOTIDE SEQUENCE</scope>
    <source>
        <strain evidence="2">Sampled in the wild</strain>
    </source>
</reference>
<dbReference type="SMART" id="SM00034">
    <property type="entry name" value="CLECT"/>
    <property type="match status" value="1"/>
</dbReference>